<protein>
    <submittedName>
        <fullName evidence="2 4">Uncharacterized protein</fullName>
    </submittedName>
</protein>
<reference evidence="4" key="1">
    <citation type="submission" date="2016-06" db="UniProtKB">
        <authorList>
            <consortium name="WormBaseParasite"/>
        </authorList>
    </citation>
    <scope>IDENTIFICATION</scope>
</reference>
<proteinExistence type="predicted"/>
<dbReference type="EMBL" id="UYWY01020535">
    <property type="protein sequence ID" value="VDM41862.1"/>
    <property type="molecule type" value="Genomic_DNA"/>
</dbReference>
<evidence type="ECO:0000313" key="2">
    <source>
        <dbReference type="EMBL" id="VDM41862.1"/>
    </source>
</evidence>
<reference evidence="2 3" key="2">
    <citation type="submission" date="2018-11" db="EMBL/GenBank/DDBJ databases">
        <authorList>
            <consortium name="Pathogen Informatics"/>
        </authorList>
    </citation>
    <scope>NUCLEOTIDE SEQUENCE [LARGE SCALE GENOMIC DNA]</scope>
</reference>
<feature type="region of interest" description="Disordered" evidence="1">
    <location>
        <begin position="34"/>
        <end position="59"/>
    </location>
</feature>
<name>A0A183UPX1_TOXCA</name>
<accession>A0A183UPX1</accession>
<evidence type="ECO:0000313" key="3">
    <source>
        <dbReference type="Proteomes" id="UP000050794"/>
    </source>
</evidence>
<dbReference type="Proteomes" id="UP000050794">
    <property type="component" value="Unassembled WGS sequence"/>
</dbReference>
<dbReference type="AlphaFoldDB" id="A0A183UPX1"/>
<dbReference type="WBParaSite" id="TCNE_0001054101-mRNA-1">
    <property type="protein sequence ID" value="TCNE_0001054101-mRNA-1"/>
    <property type="gene ID" value="TCNE_0001054101"/>
</dbReference>
<evidence type="ECO:0000313" key="4">
    <source>
        <dbReference type="WBParaSite" id="TCNE_0001054101-mRNA-1"/>
    </source>
</evidence>
<gene>
    <name evidence="2" type="ORF">TCNE_LOCUS10541</name>
</gene>
<organism evidence="3 4">
    <name type="scientific">Toxocara canis</name>
    <name type="common">Canine roundworm</name>
    <dbReference type="NCBI Taxonomy" id="6265"/>
    <lineage>
        <taxon>Eukaryota</taxon>
        <taxon>Metazoa</taxon>
        <taxon>Ecdysozoa</taxon>
        <taxon>Nematoda</taxon>
        <taxon>Chromadorea</taxon>
        <taxon>Rhabditida</taxon>
        <taxon>Spirurina</taxon>
        <taxon>Ascaridomorpha</taxon>
        <taxon>Ascaridoidea</taxon>
        <taxon>Toxocaridae</taxon>
        <taxon>Toxocara</taxon>
    </lineage>
</organism>
<evidence type="ECO:0000256" key="1">
    <source>
        <dbReference type="SAM" id="MobiDB-lite"/>
    </source>
</evidence>
<sequence>MSLTATASGAPETKKFRLSLPTQVVVERPIFTSSQSASLSETSNGTQSPGGPSPLLSSTTTIKEENEDVDFCSDDLKPLLTNGQSLVDVLSTAMMFQANVLLKDFFVEGEVVVAPQTPQTLAHCFCFGDFRNSLTLAREL</sequence>
<keyword evidence="3" id="KW-1185">Reference proteome</keyword>